<proteinExistence type="predicted"/>
<dbReference type="EMBL" id="JAODUP010000040">
    <property type="protein sequence ID" value="KAK2166275.1"/>
    <property type="molecule type" value="Genomic_DNA"/>
</dbReference>
<keyword evidence="1" id="KW-1133">Transmembrane helix</keyword>
<gene>
    <name evidence="2" type="ORF">LSH36_40g10031</name>
</gene>
<evidence type="ECO:0000313" key="2">
    <source>
        <dbReference type="EMBL" id="KAK2166275.1"/>
    </source>
</evidence>
<keyword evidence="1" id="KW-0472">Membrane</keyword>
<evidence type="ECO:0000313" key="3">
    <source>
        <dbReference type="Proteomes" id="UP001208570"/>
    </source>
</evidence>
<protein>
    <submittedName>
        <fullName evidence="2">Uncharacterized protein</fullName>
    </submittedName>
</protein>
<sequence length="178" mass="19616">MIWDARVWSFFVWFVATALFLCGYATPYNMPGNRISVRVAFAGDFTENKNFTGLWGSVPAEIAGTFTAIRVVLSIVVILDILGAILYVFLFKVSGSIIQILSCIVNIGAGIMCIVGIAIFRGASNELGEGFWFVTSSSGLYILNGVTLILMPWMDYQQPKWKTAEAVPLTLIKKEENV</sequence>
<dbReference type="AlphaFoldDB" id="A0AAD9K926"/>
<comment type="caution">
    <text evidence="2">The sequence shown here is derived from an EMBL/GenBank/DDBJ whole genome shotgun (WGS) entry which is preliminary data.</text>
</comment>
<evidence type="ECO:0000256" key="1">
    <source>
        <dbReference type="SAM" id="Phobius"/>
    </source>
</evidence>
<keyword evidence="3" id="KW-1185">Reference proteome</keyword>
<feature type="transmembrane region" description="Helical" evidence="1">
    <location>
        <begin position="97"/>
        <end position="119"/>
    </location>
</feature>
<name>A0AAD9K926_9ANNE</name>
<feature type="transmembrane region" description="Helical" evidence="1">
    <location>
        <begin position="68"/>
        <end position="90"/>
    </location>
</feature>
<feature type="transmembrane region" description="Helical" evidence="1">
    <location>
        <begin position="7"/>
        <end position="26"/>
    </location>
</feature>
<dbReference type="Proteomes" id="UP001208570">
    <property type="component" value="Unassembled WGS sequence"/>
</dbReference>
<organism evidence="2 3">
    <name type="scientific">Paralvinella palmiformis</name>
    <dbReference type="NCBI Taxonomy" id="53620"/>
    <lineage>
        <taxon>Eukaryota</taxon>
        <taxon>Metazoa</taxon>
        <taxon>Spiralia</taxon>
        <taxon>Lophotrochozoa</taxon>
        <taxon>Annelida</taxon>
        <taxon>Polychaeta</taxon>
        <taxon>Sedentaria</taxon>
        <taxon>Canalipalpata</taxon>
        <taxon>Terebellida</taxon>
        <taxon>Terebelliformia</taxon>
        <taxon>Alvinellidae</taxon>
        <taxon>Paralvinella</taxon>
    </lineage>
</organism>
<keyword evidence="1" id="KW-0812">Transmembrane</keyword>
<feature type="transmembrane region" description="Helical" evidence="1">
    <location>
        <begin position="131"/>
        <end position="153"/>
    </location>
</feature>
<reference evidence="2" key="1">
    <citation type="journal article" date="2023" name="Mol. Biol. Evol.">
        <title>Third-Generation Sequencing Reveals the Adaptive Role of the Epigenome in Three Deep-Sea Polychaetes.</title>
        <authorList>
            <person name="Perez M."/>
            <person name="Aroh O."/>
            <person name="Sun Y."/>
            <person name="Lan Y."/>
            <person name="Juniper S.K."/>
            <person name="Young C.R."/>
            <person name="Angers B."/>
            <person name="Qian P.Y."/>
        </authorList>
    </citation>
    <scope>NUCLEOTIDE SEQUENCE</scope>
    <source>
        <strain evidence="2">P08H-3</strain>
    </source>
</reference>
<accession>A0AAD9K926</accession>